<dbReference type="SUPFAM" id="SSF116734">
    <property type="entry name" value="DNA methylase specificity domain"/>
    <property type="match status" value="2"/>
</dbReference>
<keyword evidence="5" id="KW-0540">Nuclease</keyword>
<evidence type="ECO:0000313" key="5">
    <source>
        <dbReference type="EMBL" id="MCO6043313.1"/>
    </source>
</evidence>
<comment type="caution">
    <text evidence="5">The sequence shown here is derived from an EMBL/GenBank/DDBJ whole genome shotgun (WGS) entry which is preliminary data.</text>
</comment>
<evidence type="ECO:0000256" key="2">
    <source>
        <dbReference type="ARBA" id="ARBA00022747"/>
    </source>
</evidence>
<sequence>MLAKLRAAAPKPKKTRGTGATEVELNELPFGNCRHLSWARTSEVCAVEKGAIPIQKAEPGPYPLVTTGEQRGSHVDYQFDSPAAIVPLVSSTGHGHASLKRLHYQEGKFALGNILCAITPLDHELLSARFLYEYLSAFKEELLVSRMVGTANVSLTIKKVCEVPIPIVNRSVQERVYRLMKLCDELETQNTRRGEVRTAASRSALAHVTSSTTRSELERSWQRVNDHFDSLYSVPETLGDLRQTILQLAVQGKLVPQDPEDEPAEVLLEQLEASGGNPNVRRSVPLNVPRPDFLAEESLPVSWSIASTARLLHLGAINDLKDGNHGANHPKVAEFTAEGLPFITAAQVNETGGIDYDSAYKVSGDVLARLRVGFAKPNDVIYTHKGSVGRVAICERDCILTPQTTYYRVNSRIFDNRYLRIFLLSRAFRRQVDNVKGQTTRDFVSIKAQYNFYLHVPPLAEQKRIVAKVDGLLAELDGIATQLESRGQTTQELLEAAIHGVLEGV</sequence>
<name>A0A9X2F7Z1_9BACT</name>
<dbReference type="AlphaFoldDB" id="A0A9X2F7Z1"/>
<gene>
    <name evidence="5" type="ORF">NG895_05285</name>
</gene>
<keyword evidence="5" id="KW-0378">Hydrolase</keyword>
<keyword evidence="5" id="KW-0255">Endonuclease</keyword>
<feature type="domain" description="Type I restriction modification DNA specificity" evidence="4">
    <location>
        <begin position="42"/>
        <end position="188"/>
    </location>
</feature>
<dbReference type="PANTHER" id="PTHR43140:SF1">
    <property type="entry name" value="TYPE I RESTRICTION ENZYME ECOKI SPECIFICITY SUBUNIT"/>
    <property type="match status" value="1"/>
</dbReference>
<comment type="similarity">
    <text evidence="1">Belongs to the type-I restriction system S methylase family.</text>
</comment>
<dbReference type="RefSeq" id="WP_252851419.1">
    <property type="nucleotide sequence ID" value="NZ_JAMXLR010000023.1"/>
</dbReference>
<organism evidence="5 6">
    <name type="scientific">Aeoliella straminimaris</name>
    <dbReference type="NCBI Taxonomy" id="2954799"/>
    <lineage>
        <taxon>Bacteria</taxon>
        <taxon>Pseudomonadati</taxon>
        <taxon>Planctomycetota</taxon>
        <taxon>Planctomycetia</taxon>
        <taxon>Pirellulales</taxon>
        <taxon>Lacipirellulaceae</taxon>
        <taxon>Aeoliella</taxon>
    </lineage>
</organism>
<keyword evidence="3" id="KW-0238">DNA-binding</keyword>
<dbReference type="PANTHER" id="PTHR43140">
    <property type="entry name" value="TYPE-1 RESTRICTION ENZYME ECOKI SPECIFICITY PROTEIN"/>
    <property type="match status" value="1"/>
</dbReference>
<dbReference type="GO" id="GO:0009307">
    <property type="term" value="P:DNA restriction-modification system"/>
    <property type="evidence" value="ECO:0007669"/>
    <property type="project" value="UniProtKB-KW"/>
</dbReference>
<dbReference type="EMBL" id="JAMXLR010000023">
    <property type="protein sequence ID" value="MCO6043313.1"/>
    <property type="molecule type" value="Genomic_DNA"/>
</dbReference>
<evidence type="ECO:0000313" key="6">
    <source>
        <dbReference type="Proteomes" id="UP001155241"/>
    </source>
</evidence>
<dbReference type="EC" id="3.1.21.-" evidence="5"/>
<dbReference type="GO" id="GO:0016787">
    <property type="term" value="F:hydrolase activity"/>
    <property type="evidence" value="ECO:0007669"/>
    <property type="project" value="UniProtKB-KW"/>
</dbReference>
<reference evidence="5" key="1">
    <citation type="submission" date="2022-06" db="EMBL/GenBank/DDBJ databases">
        <title>Aeoliella straminimaris, a novel planctomycete from sediments.</title>
        <authorList>
            <person name="Vitorino I.R."/>
            <person name="Lage O.M."/>
        </authorList>
    </citation>
    <scope>NUCLEOTIDE SEQUENCE</scope>
    <source>
        <strain evidence="5">ICT_H6.2</strain>
    </source>
</reference>
<dbReference type="Pfam" id="PF01420">
    <property type="entry name" value="Methylase_S"/>
    <property type="match status" value="2"/>
</dbReference>
<evidence type="ECO:0000256" key="1">
    <source>
        <dbReference type="ARBA" id="ARBA00010923"/>
    </source>
</evidence>
<evidence type="ECO:0000256" key="3">
    <source>
        <dbReference type="ARBA" id="ARBA00023125"/>
    </source>
</evidence>
<proteinExistence type="inferred from homology"/>
<accession>A0A9X2F7Z1</accession>
<dbReference type="Gene3D" id="3.90.220.20">
    <property type="entry name" value="DNA methylase specificity domains"/>
    <property type="match status" value="2"/>
</dbReference>
<dbReference type="GO" id="GO:0003677">
    <property type="term" value="F:DNA binding"/>
    <property type="evidence" value="ECO:0007669"/>
    <property type="project" value="UniProtKB-KW"/>
</dbReference>
<evidence type="ECO:0000259" key="4">
    <source>
        <dbReference type="Pfam" id="PF01420"/>
    </source>
</evidence>
<dbReference type="InterPro" id="IPR044946">
    <property type="entry name" value="Restrct_endonuc_typeI_TRD_sf"/>
</dbReference>
<keyword evidence="2" id="KW-0680">Restriction system</keyword>
<dbReference type="GO" id="GO:0004519">
    <property type="term" value="F:endonuclease activity"/>
    <property type="evidence" value="ECO:0007669"/>
    <property type="project" value="UniProtKB-KW"/>
</dbReference>
<dbReference type="InterPro" id="IPR000055">
    <property type="entry name" value="Restrct_endonuc_typeI_TRD"/>
</dbReference>
<dbReference type="Proteomes" id="UP001155241">
    <property type="component" value="Unassembled WGS sequence"/>
</dbReference>
<keyword evidence="6" id="KW-1185">Reference proteome</keyword>
<dbReference type="InterPro" id="IPR051212">
    <property type="entry name" value="Type-I_RE_S_subunit"/>
</dbReference>
<feature type="domain" description="Type I restriction modification DNA specificity" evidence="4">
    <location>
        <begin position="338"/>
        <end position="474"/>
    </location>
</feature>
<protein>
    <submittedName>
        <fullName evidence="5">Restriction endonuclease subunit S</fullName>
        <ecNumber evidence="5">3.1.21.-</ecNumber>
    </submittedName>
</protein>